<dbReference type="CDD" id="cd23305">
    <property type="entry name" value="beta-trefoil_FGF3-like"/>
    <property type="match status" value="1"/>
</dbReference>
<dbReference type="SUPFAM" id="SSF50353">
    <property type="entry name" value="Cytokine"/>
    <property type="match status" value="1"/>
</dbReference>
<dbReference type="PRINTS" id="PR00262">
    <property type="entry name" value="IL1HBGF"/>
</dbReference>
<dbReference type="Proteomes" id="UP001460270">
    <property type="component" value="Unassembled WGS sequence"/>
</dbReference>
<dbReference type="AlphaFoldDB" id="A0AAW0NPI9"/>
<dbReference type="PRINTS" id="PR00263">
    <property type="entry name" value="HBGFFGF"/>
</dbReference>
<evidence type="ECO:0000313" key="3">
    <source>
        <dbReference type="EMBL" id="KAK7905101.1"/>
    </source>
</evidence>
<reference evidence="4" key="1">
    <citation type="submission" date="2024-04" db="EMBL/GenBank/DDBJ databases">
        <title>Salinicola lusitanus LLJ914,a marine bacterium isolated from the Okinawa Trough.</title>
        <authorList>
            <person name="Li J."/>
        </authorList>
    </citation>
    <scope>NUCLEOTIDE SEQUENCE [LARGE SCALE GENOMIC DNA]</scope>
</reference>
<protein>
    <recommendedName>
        <fullName evidence="2">Fibroblast growth factor</fullName>
        <shortName evidence="2">FGF</shortName>
    </recommendedName>
</protein>
<dbReference type="Gene3D" id="2.80.10.50">
    <property type="match status" value="1"/>
</dbReference>
<dbReference type="GO" id="GO:0008083">
    <property type="term" value="F:growth factor activity"/>
    <property type="evidence" value="ECO:0007669"/>
    <property type="project" value="InterPro"/>
</dbReference>
<comment type="caution">
    <text evidence="3">The sequence shown here is derived from an EMBL/GenBank/DDBJ whole genome shotgun (WGS) entry which is preliminary data.</text>
</comment>
<name>A0AAW0NPI9_9GOBI</name>
<keyword evidence="4" id="KW-1185">Reference proteome</keyword>
<evidence type="ECO:0000313" key="4">
    <source>
        <dbReference type="Proteomes" id="UP001460270"/>
    </source>
</evidence>
<dbReference type="EMBL" id="JBBPFD010000012">
    <property type="protein sequence ID" value="KAK7905101.1"/>
    <property type="molecule type" value="Genomic_DNA"/>
</dbReference>
<dbReference type="PANTHER" id="PTHR11486">
    <property type="entry name" value="FIBROBLAST GROWTH FACTOR"/>
    <property type="match status" value="1"/>
</dbReference>
<evidence type="ECO:0000256" key="1">
    <source>
        <dbReference type="ARBA" id="ARBA00007936"/>
    </source>
</evidence>
<evidence type="ECO:0000256" key="2">
    <source>
        <dbReference type="RuleBase" id="RU049442"/>
    </source>
</evidence>
<organism evidence="3 4">
    <name type="scientific">Mugilogobius chulae</name>
    <name type="common">yellowstripe goby</name>
    <dbReference type="NCBI Taxonomy" id="88201"/>
    <lineage>
        <taxon>Eukaryota</taxon>
        <taxon>Metazoa</taxon>
        <taxon>Chordata</taxon>
        <taxon>Craniata</taxon>
        <taxon>Vertebrata</taxon>
        <taxon>Euteleostomi</taxon>
        <taxon>Actinopterygii</taxon>
        <taxon>Neopterygii</taxon>
        <taxon>Teleostei</taxon>
        <taxon>Neoteleostei</taxon>
        <taxon>Acanthomorphata</taxon>
        <taxon>Gobiaria</taxon>
        <taxon>Gobiiformes</taxon>
        <taxon>Gobioidei</taxon>
        <taxon>Gobiidae</taxon>
        <taxon>Gobionellinae</taxon>
        <taxon>Mugilogobius</taxon>
    </lineage>
</organism>
<accession>A0AAW0NPI9</accession>
<sequence length="200" mass="22489">MCSVTRFMLKYYGCVSTAAVSAAVRTGASDWSVGAWKREADGRREVKFEGLWSERLREVLAKKDPVLCSSGALHRKLLYCRVGIGFHLQILSGGVVRGVHSPNESCWVKMFSMRQGVVGIQGEKSKLYLCMRGTGQVYAAENFTDECHLKETLQENHYNTYSSERYPGLYLGLSHRGEVKRGTRVSPNHPSAHFLPRRTL</sequence>
<dbReference type="SMART" id="SM00442">
    <property type="entry name" value="FGF"/>
    <property type="match status" value="1"/>
</dbReference>
<dbReference type="InterPro" id="IPR002209">
    <property type="entry name" value="Fibroblast_GF_fam"/>
</dbReference>
<dbReference type="InterPro" id="IPR008996">
    <property type="entry name" value="IL1/FGF"/>
</dbReference>
<comment type="similarity">
    <text evidence="1 2">Belongs to the heparin-binding growth factors family.</text>
</comment>
<gene>
    <name evidence="3" type="ORF">WMY93_017708</name>
</gene>
<dbReference type="Pfam" id="PF00167">
    <property type="entry name" value="FGF"/>
    <property type="match status" value="1"/>
</dbReference>
<proteinExistence type="inferred from homology"/>